<dbReference type="AlphaFoldDB" id="U9TY54"/>
<dbReference type="VEuPathDB" id="FungiDB:RhiirFUN_021187"/>
<dbReference type="HOGENOM" id="CLU_013638_0_0_1"/>
<evidence type="ECO:0000313" key="1">
    <source>
        <dbReference type="EMBL" id="ESA13010.1"/>
    </source>
</evidence>
<feature type="non-terminal residue" evidence="1">
    <location>
        <position position="544"/>
    </location>
</feature>
<dbReference type="EMBL" id="KI284326">
    <property type="protein sequence ID" value="ESA13010.1"/>
    <property type="molecule type" value="Genomic_DNA"/>
</dbReference>
<name>U9TY54_RHIID</name>
<sequence>MYQDFELRYTYTGNSPNDVWQKVGVLQEHRGVDLFGISHPQIHTFIQTQLIPRCPPDEWHFINKMQALWNYHLRKFTLASIKWNEFFIEWYNETKTVVEITTSLKKLYPPNYIIKEREMRAWRTMLNHAGCTNITPYTRDVSPYEFWTRSGDPSCDREILHFLYTLEFLHPFPGQYRNDGDIFWNCFHQALEANKKGYDGKRRILSIIAEKFSYNILMEKLKIAQGTIFEAKKYARINGPGCVVIEKPIRKVKRITSEQKQQFDSFFQDKAHVIMSSYKTDAKTGQPVVYLKNTKNLLWEKFKENFPNGIKRITFYTQLIGRQYIYREDLGGLCFTCSTYGYETFEEIINLIKEKINDVELQDIFSQRCHFLKCYLKKEYEEHLVVTGHGITSHDPCINHCLLYAFGFKNNLGLSYHEEIQEYQNRILYYLAHQTRKTYLNAQFNAALLDLNEDSALLVVDYKMKILPKTARETKQEFFGKKGWALHTVLLYTKPKESFEINIQAIDHWSTDARQDAWFSACSLHSVIENLDIKPKWISIISDN</sequence>
<organism evidence="1">
    <name type="scientific">Rhizophagus irregularis (strain DAOM 181602 / DAOM 197198 / MUCL 43194)</name>
    <name type="common">Arbuscular mycorrhizal fungus</name>
    <name type="synonym">Glomus intraradices</name>
    <dbReference type="NCBI Taxonomy" id="747089"/>
    <lineage>
        <taxon>Eukaryota</taxon>
        <taxon>Fungi</taxon>
        <taxon>Fungi incertae sedis</taxon>
        <taxon>Mucoromycota</taxon>
        <taxon>Glomeromycotina</taxon>
        <taxon>Glomeromycetes</taxon>
        <taxon>Glomerales</taxon>
        <taxon>Glomeraceae</taxon>
        <taxon>Rhizophagus</taxon>
    </lineage>
</organism>
<gene>
    <name evidence="1" type="ORF">GLOINDRAFT_26495</name>
</gene>
<accession>U9TY54</accession>
<proteinExistence type="predicted"/>
<protein>
    <submittedName>
        <fullName evidence="1">Uncharacterized protein</fullName>
    </submittedName>
</protein>
<dbReference type="VEuPathDB" id="FungiDB:RhiirFUN_008483"/>
<reference evidence="1" key="1">
    <citation type="submission" date="2013-07" db="EMBL/GenBank/DDBJ databases">
        <title>The genome of an arbuscular mycorrhizal fungus provides insights into the evolution of the oldest plant symbiosis.</title>
        <authorList>
            <consortium name="DOE Joint Genome Institute"/>
            <person name="Tisserant E."/>
            <person name="Malbreil M."/>
            <person name="Kuo A."/>
            <person name="Kohler A."/>
            <person name="Symeonidi A."/>
            <person name="Balestrini R."/>
            <person name="Charron P."/>
            <person name="Duensing N."/>
            <person name="Frei-dit-Frey N."/>
            <person name="Gianinazzi-Pearson V."/>
            <person name="Gilbert B."/>
            <person name="Handa Y."/>
            <person name="Hijri M."/>
            <person name="Kaul R."/>
            <person name="Kawaguchi M."/>
            <person name="Krajinski F."/>
            <person name="Lammers P."/>
            <person name="Lapierre D."/>
            <person name="Masclaux F.G."/>
            <person name="Murat C."/>
            <person name="Morin E."/>
            <person name="Ndikumana S."/>
            <person name="Pagni M."/>
            <person name="Petitpierre D."/>
            <person name="Requena N."/>
            <person name="Rosikiewicz P."/>
            <person name="Riley R."/>
            <person name="Saito K."/>
            <person name="San Clemente H."/>
            <person name="Shapiro H."/>
            <person name="van Tuinen D."/>
            <person name="Becard G."/>
            <person name="Bonfante P."/>
            <person name="Paszkowski U."/>
            <person name="Shachar-Hill Y."/>
            <person name="Young J.P."/>
            <person name="Sanders I.R."/>
            <person name="Henrissat B."/>
            <person name="Rensing S.A."/>
            <person name="Grigoriev I.V."/>
            <person name="Corradi N."/>
            <person name="Roux C."/>
            <person name="Martin F."/>
        </authorList>
    </citation>
    <scope>NUCLEOTIDE SEQUENCE</scope>
    <source>
        <strain evidence="1">DAOM 197198</strain>
    </source>
</reference>